<dbReference type="PANTHER" id="PTHR35091:SF2">
    <property type="entry name" value="FLAGELLAR PROTEIN FLIL"/>
    <property type="match status" value="1"/>
</dbReference>
<dbReference type="InterPro" id="IPR005503">
    <property type="entry name" value="FliL"/>
</dbReference>
<name>A0A4R3Y4M2_9PROT</name>
<keyword evidence="8" id="KW-1133">Transmembrane helix</keyword>
<evidence type="ECO:0000256" key="9">
    <source>
        <dbReference type="ARBA" id="ARBA00023136"/>
    </source>
</evidence>
<dbReference type="Proteomes" id="UP000295367">
    <property type="component" value="Unassembled WGS sequence"/>
</dbReference>
<dbReference type="PANTHER" id="PTHR35091">
    <property type="entry name" value="FLAGELLAR PROTEIN FLIL"/>
    <property type="match status" value="1"/>
</dbReference>
<evidence type="ECO:0000256" key="3">
    <source>
        <dbReference type="ARBA" id="ARBA00008281"/>
    </source>
</evidence>
<dbReference type="GO" id="GO:0005886">
    <property type="term" value="C:plasma membrane"/>
    <property type="evidence" value="ECO:0007669"/>
    <property type="project" value="UniProtKB-SubCell"/>
</dbReference>
<dbReference type="RefSeq" id="WP_165922973.1">
    <property type="nucleotide sequence ID" value="NZ_BHVT01000039.1"/>
</dbReference>
<comment type="function">
    <text evidence="1 10">Controls the rotational direction of flagella during chemotaxis.</text>
</comment>
<comment type="similarity">
    <text evidence="3 10">Belongs to the FliL family.</text>
</comment>
<keyword evidence="9 10" id="KW-0472">Membrane</keyword>
<gene>
    <name evidence="12" type="ORF">EDC63_1095</name>
</gene>
<protein>
    <recommendedName>
        <fullName evidence="10">Flagellar protein FliL</fullName>
    </recommendedName>
</protein>
<keyword evidence="13" id="KW-1185">Reference proteome</keyword>
<evidence type="ECO:0000256" key="6">
    <source>
        <dbReference type="ARBA" id="ARBA00022692"/>
    </source>
</evidence>
<keyword evidence="12" id="KW-0969">Cilium</keyword>
<accession>A0A4R3Y4M2</accession>
<evidence type="ECO:0000313" key="12">
    <source>
        <dbReference type="EMBL" id="TCV85334.1"/>
    </source>
</evidence>
<keyword evidence="12" id="KW-0282">Flagellum</keyword>
<dbReference type="GO" id="GO:0006935">
    <property type="term" value="P:chemotaxis"/>
    <property type="evidence" value="ECO:0007669"/>
    <property type="project" value="UniProtKB-KW"/>
</dbReference>
<evidence type="ECO:0000256" key="2">
    <source>
        <dbReference type="ARBA" id="ARBA00004162"/>
    </source>
</evidence>
<evidence type="ECO:0000313" key="13">
    <source>
        <dbReference type="Proteomes" id="UP000295367"/>
    </source>
</evidence>
<evidence type="ECO:0000256" key="5">
    <source>
        <dbReference type="ARBA" id="ARBA00022500"/>
    </source>
</evidence>
<keyword evidence="11" id="KW-0732">Signal</keyword>
<dbReference type="AlphaFoldDB" id="A0A4R3Y4M2"/>
<dbReference type="GO" id="GO:0071978">
    <property type="term" value="P:bacterial-type flagellum-dependent swarming motility"/>
    <property type="evidence" value="ECO:0007669"/>
    <property type="project" value="TreeGrafter"/>
</dbReference>
<proteinExistence type="inferred from homology"/>
<keyword evidence="10" id="KW-0997">Cell inner membrane</keyword>
<sequence length="139" mass="15119">MNTTKSVTALALSLVLFSFLPLTSSVFAAEHESKGEGGASAYAKLETFTVNLHGLTQYLQVAITLKAATPEVSEKVKTYMPMIQHEMILLLSNSEADQLATAEGKHKLKESTKQAINKVIGMTEKQGVTDVLFESFIIQ</sequence>
<reference evidence="12 13" key="1">
    <citation type="submission" date="2019-03" db="EMBL/GenBank/DDBJ databases">
        <title>Genomic Encyclopedia of Type Strains, Phase IV (KMG-IV): sequencing the most valuable type-strain genomes for metagenomic binning, comparative biology and taxonomic classification.</title>
        <authorList>
            <person name="Goeker M."/>
        </authorList>
    </citation>
    <scope>NUCLEOTIDE SEQUENCE [LARGE SCALE GENOMIC DNA]</scope>
    <source>
        <strain evidence="12 13">DSM 100309</strain>
    </source>
</reference>
<evidence type="ECO:0000256" key="4">
    <source>
        <dbReference type="ARBA" id="ARBA00022475"/>
    </source>
</evidence>
<dbReference type="Pfam" id="PF03748">
    <property type="entry name" value="FliL"/>
    <property type="match status" value="1"/>
</dbReference>
<dbReference type="EMBL" id="SMCO01000009">
    <property type="protein sequence ID" value="TCV85334.1"/>
    <property type="molecule type" value="Genomic_DNA"/>
</dbReference>
<keyword evidence="6" id="KW-0812">Transmembrane</keyword>
<keyword evidence="12" id="KW-0966">Cell projection</keyword>
<comment type="caution">
    <text evidence="12">The sequence shown here is derived from an EMBL/GenBank/DDBJ whole genome shotgun (WGS) entry which is preliminary data.</text>
</comment>
<keyword evidence="4" id="KW-1003">Cell membrane</keyword>
<evidence type="ECO:0000256" key="10">
    <source>
        <dbReference type="RuleBase" id="RU364125"/>
    </source>
</evidence>
<comment type="subcellular location">
    <subcellularLocation>
        <location evidence="10">Cell inner membrane</location>
    </subcellularLocation>
    <subcellularLocation>
        <location evidence="2">Cell membrane</location>
        <topology evidence="2">Single-pass membrane protein</topology>
    </subcellularLocation>
</comment>
<evidence type="ECO:0000256" key="7">
    <source>
        <dbReference type="ARBA" id="ARBA00022779"/>
    </source>
</evidence>
<feature type="signal peptide" evidence="11">
    <location>
        <begin position="1"/>
        <end position="28"/>
    </location>
</feature>
<dbReference type="GO" id="GO:0009425">
    <property type="term" value="C:bacterial-type flagellum basal body"/>
    <property type="evidence" value="ECO:0007669"/>
    <property type="project" value="InterPro"/>
</dbReference>
<keyword evidence="5 10" id="KW-0145">Chemotaxis</keyword>
<evidence type="ECO:0000256" key="11">
    <source>
        <dbReference type="SAM" id="SignalP"/>
    </source>
</evidence>
<evidence type="ECO:0000256" key="1">
    <source>
        <dbReference type="ARBA" id="ARBA00002254"/>
    </source>
</evidence>
<keyword evidence="7 10" id="KW-0283">Flagellar rotation</keyword>
<evidence type="ECO:0000256" key="8">
    <source>
        <dbReference type="ARBA" id="ARBA00022989"/>
    </source>
</evidence>
<organism evidence="12 13">
    <name type="scientific">Sulfurirhabdus autotrophica</name>
    <dbReference type="NCBI Taxonomy" id="1706046"/>
    <lineage>
        <taxon>Bacteria</taxon>
        <taxon>Pseudomonadati</taxon>
        <taxon>Pseudomonadota</taxon>
        <taxon>Betaproteobacteria</taxon>
        <taxon>Nitrosomonadales</taxon>
        <taxon>Sulfuricellaceae</taxon>
        <taxon>Sulfurirhabdus</taxon>
    </lineage>
</organism>
<feature type="chain" id="PRO_5020849498" description="Flagellar protein FliL" evidence="11">
    <location>
        <begin position="29"/>
        <end position="139"/>
    </location>
</feature>